<evidence type="ECO:0000256" key="1">
    <source>
        <dbReference type="SAM" id="SignalP"/>
    </source>
</evidence>
<keyword evidence="4" id="KW-1185">Reference proteome</keyword>
<dbReference type="PANTHER" id="PTHR38342:SF2">
    <property type="entry name" value="INNER MEMBRANE OR EXPORTED"/>
    <property type="match status" value="1"/>
</dbReference>
<dbReference type="SUPFAM" id="SSF103247">
    <property type="entry name" value="TT1751-like"/>
    <property type="match status" value="1"/>
</dbReference>
<proteinExistence type="predicted"/>
<gene>
    <name evidence="3" type="ORF">PSQ19_01285</name>
</gene>
<evidence type="ECO:0000313" key="4">
    <source>
        <dbReference type="Proteomes" id="UP001220530"/>
    </source>
</evidence>
<dbReference type="Pfam" id="PF03625">
    <property type="entry name" value="DUF302"/>
    <property type="match status" value="1"/>
</dbReference>
<evidence type="ECO:0000313" key="3">
    <source>
        <dbReference type="EMBL" id="WDR02890.1"/>
    </source>
</evidence>
<feature type="chain" id="PRO_5045623005" evidence="1">
    <location>
        <begin position="21"/>
        <end position="148"/>
    </location>
</feature>
<name>A0ABY7YP96_9HYPH</name>
<dbReference type="InterPro" id="IPR005180">
    <property type="entry name" value="DUF302"/>
</dbReference>
<accession>A0ABY7YP96</accession>
<protein>
    <submittedName>
        <fullName evidence="3">DUF302 domain-containing protein</fullName>
    </submittedName>
</protein>
<sequence>MKRIVAAIAVLMILVVPSYAAEEWVVKPSATSVDETVAKLTAAVEGAGATVFATVDHAAGARAVGDELPPTVLVIFGNPKIGTPIIKADRRAGLDLPLRVLVWAENDETQIGYEDPGALKARYGIEGADDAFAAMTGALDKLTTAAAQ</sequence>
<dbReference type="EMBL" id="CP118246">
    <property type="protein sequence ID" value="WDR02890.1"/>
    <property type="molecule type" value="Genomic_DNA"/>
</dbReference>
<organism evidence="3 4">
    <name type="scientific">Devosia algicola</name>
    <dbReference type="NCBI Taxonomy" id="3026418"/>
    <lineage>
        <taxon>Bacteria</taxon>
        <taxon>Pseudomonadati</taxon>
        <taxon>Pseudomonadota</taxon>
        <taxon>Alphaproteobacteria</taxon>
        <taxon>Hyphomicrobiales</taxon>
        <taxon>Devosiaceae</taxon>
        <taxon>Devosia</taxon>
    </lineage>
</organism>
<dbReference type="InterPro" id="IPR035923">
    <property type="entry name" value="TT1751-like_sf"/>
</dbReference>
<dbReference type="Proteomes" id="UP001220530">
    <property type="component" value="Chromosome"/>
</dbReference>
<reference evidence="3 4" key="1">
    <citation type="submission" date="2023-02" db="EMBL/GenBank/DDBJ databases">
        <title>Devosia algicola sp. nov., isolated from the phycosphere of marine algae.</title>
        <authorList>
            <person name="Kim J.M."/>
            <person name="Lee J.K."/>
            <person name="Choi B.J."/>
            <person name="Bayburt H."/>
            <person name="Jeon C.O."/>
        </authorList>
    </citation>
    <scope>NUCLEOTIDE SEQUENCE [LARGE SCALE GENOMIC DNA]</scope>
    <source>
        <strain evidence="3 4">G20-9</strain>
    </source>
</reference>
<feature type="domain" description="DUF302" evidence="2">
    <location>
        <begin position="55"/>
        <end position="116"/>
    </location>
</feature>
<dbReference type="RefSeq" id="WP_282219292.1">
    <property type="nucleotide sequence ID" value="NZ_CP118246.1"/>
</dbReference>
<feature type="signal peptide" evidence="1">
    <location>
        <begin position="1"/>
        <end position="20"/>
    </location>
</feature>
<dbReference type="Gene3D" id="3.30.310.70">
    <property type="entry name" value="TT1751-like domain"/>
    <property type="match status" value="1"/>
</dbReference>
<dbReference type="CDD" id="cd14797">
    <property type="entry name" value="DUF302"/>
    <property type="match status" value="1"/>
</dbReference>
<keyword evidence="1" id="KW-0732">Signal</keyword>
<evidence type="ECO:0000259" key="2">
    <source>
        <dbReference type="Pfam" id="PF03625"/>
    </source>
</evidence>
<dbReference type="PANTHER" id="PTHR38342">
    <property type="entry name" value="SLR5037 PROTEIN"/>
    <property type="match status" value="1"/>
</dbReference>